<protein>
    <submittedName>
        <fullName evidence="2">DUF2399 domain-containing protein</fullName>
    </submittedName>
</protein>
<dbReference type="Proteomes" id="UP000295578">
    <property type="component" value="Unassembled WGS sequence"/>
</dbReference>
<reference evidence="2 3" key="1">
    <citation type="submission" date="2019-03" db="EMBL/GenBank/DDBJ databases">
        <title>Draft genome sequences of novel Actinobacteria.</title>
        <authorList>
            <person name="Sahin N."/>
            <person name="Ay H."/>
            <person name="Saygin H."/>
        </authorList>
    </citation>
    <scope>NUCLEOTIDE SEQUENCE [LARGE SCALE GENOMIC DNA]</scope>
    <source>
        <strain evidence="2 3">DSM 45941</strain>
    </source>
</reference>
<comment type="caution">
    <text evidence="2">The sequence shown here is derived from an EMBL/GenBank/DDBJ whole genome shotgun (WGS) entry which is preliminary data.</text>
</comment>
<evidence type="ECO:0000259" key="1">
    <source>
        <dbReference type="Pfam" id="PF09664"/>
    </source>
</evidence>
<evidence type="ECO:0000313" key="2">
    <source>
        <dbReference type="EMBL" id="TDD63590.1"/>
    </source>
</evidence>
<accession>A0A4R4ZY75</accession>
<gene>
    <name evidence="2" type="ORF">E1293_42965</name>
</gene>
<keyword evidence="3" id="KW-1185">Reference proteome</keyword>
<sequence length="32" mass="3611">PWDPPLATAMRERATRVEEEQVLSDLLTDLAS</sequence>
<dbReference type="RefSeq" id="WP_132205271.1">
    <property type="nucleotide sequence ID" value="NZ_SMKY01000406.1"/>
</dbReference>
<dbReference type="OrthoDB" id="8188786at2"/>
<proteinExistence type="predicted"/>
<dbReference type="Pfam" id="PF09664">
    <property type="entry name" value="DUF2399"/>
    <property type="match status" value="1"/>
</dbReference>
<name>A0A4R4ZY75_9ACTN</name>
<dbReference type="InterPro" id="IPR024465">
    <property type="entry name" value="DUF2399"/>
</dbReference>
<dbReference type="AlphaFoldDB" id="A0A4R4ZY75"/>
<organism evidence="2 3">
    <name type="scientific">Actinomadura darangshiensis</name>
    <dbReference type="NCBI Taxonomy" id="705336"/>
    <lineage>
        <taxon>Bacteria</taxon>
        <taxon>Bacillati</taxon>
        <taxon>Actinomycetota</taxon>
        <taxon>Actinomycetes</taxon>
        <taxon>Streptosporangiales</taxon>
        <taxon>Thermomonosporaceae</taxon>
        <taxon>Actinomadura</taxon>
    </lineage>
</organism>
<dbReference type="EMBL" id="SMKY01000406">
    <property type="protein sequence ID" value="TDD63590.1"/>
    <property type="molecule type" value="Genomic_DNA"/>
</dbReference>
<feature type="domain" description="DUF2399" evidence="1">
    <location>
        <begin position="1"/>
        <end position="30"/>
    </location>
</feature>
<feature type="non-terminal residue" evidence="2">
    <location>
        <position position="1"/>
    </location>
</feature>
<evidence type="ECO:0000313" key="3">
    <source>
        <dbReference type="Proteomes" id="UP000295578"/>
    </source>
</evidence>